<accession>A0AAW0KRE2</accession>
<dbReference type="EMBL" id="PKMF04000229">
    <property type="protein sequence ID" value="KAK7841982.1"/>
    <property type="molecule type" value="Genomic_DNA"/>
</dbReference>
<reference evidence="1 2" key="1">
    <citation type="journal article" date="2018" name="Sci. Data">
        <title>The draft genome sequence of cork oak.</title>
        <authorList>
            <person name="Ramos A.M."/>
            <person name="Usie A."/>
            <person name="Barbosa P."/>
            <person name="Barros P.M."/>
            <person name="Capote T."/>
            <person name="Chaves I."/>
            <person name="Simoes F."/>
            <person name="Abreu I."/>
            <person name="Carrasquinho I."/>
            <person name="Faro C."/>
            <person name="Guimaraes J.B."/>
            <person name="Mendonca D."/>
            <person name="Nobrega F."/>
            <person name="Rodrigues L."/>
            <person name="Saibo N.J.M."/>
            <person name="Varela M.C."/>
            <person name="Egas C."/>
            <person name="Matos J."/>
            <person name="Miguel C.M."/>
            <person name="Oliveira M.M."/>
            <person name="Ricardo C.P."/>
            <person name="Goncalves S."/>
        </authorList>
    </citation>
    <scope>NUCLEOTIDE SEQUENCE [LARGE SCALE GENOMIC DNA]</scope>
    <source>
        <strain evidence="2">cv. HL8</strain>
    </source>
</reference>
<organism evidence="1 2">
    <name type="scientific">Quercus suber</name>
    <name type="common">Cork oak</name>
    <dbReference type="NCBI Taxonomy" id="58331"/>
    <lineage>
        <taxon>Eukaryota</taxon>
        <taxon>Viridiplantae</taxon>
        <taxon>Streptophyta</taxon>
        <taxon>Embryophyta</taxon>
        <taxon>Tracheophyta</taxon>
        <taxon>Spermatophyta</taxon>
        <taxon>Magnoliopsida</taxon>
        <taxon>eudicotyledons</taxon>
        <taxon>Gunneridae</taxon>
        <taxon>Pentapetalae</taxon>
        <taxon>rosids</taxon>
        <taxon>fabids</taxon>
        <taxon>Fagales</taxon>
        <taxon>Fagaceae</taxon>
        <taxon>Quercus</taxon>
    </lineage>
</organism>
<dbReference type="AlphaFoldDB" id="A0AAW0KRE2"/>
<gene>
    <name evidence="1" type="ORF">CFP56_014415</name>
</gene>
<dbReference type="Proteomes" id="UP000237347">
    <property type="component" value="Unassembled WGS sequence"/>
</dbReference>
<sequence length="71" mass="8146">MLQKKFVSIYLPNAWWHGQFDLQQWSISIDLIKFAISPTVDEAELQAPKEHYTHYVAMIMGVMEIGKPGPA</sequence>
<protein>
    <submittedName>
        <fullName evidence="1">Uncharacterized protein</fullName>
    </submittedName>
</protein>
<comment type="caution">
    <text evidence="1">The sequence shown here is derived from an EMBL/GenBank/DDBJ whole genome shotgun (WGS) entry which is preliminary data.</text>
</comment>
<name>A0AAW0KRE2_QUESU</name>
<evidence type="ECO:0000313" key="2">
    <source>
        <dbReference type="Proteomes" id="UP000237347"/>
    </source>
</evidence>
<evidence type="ECO:0000313" key="1">
    <source>
        <dbReference type="EMBL" id="KAK7841982.1"/>
    </source>
</evidence>
<keyword evidence="2" id="KW-1185">Reference proteome</keyword>
<proteinExistence type="predicted"/>